<keyword evidence="10" id="KW-1185">Reference proteome</keyword>
<evidence type="ECO:0000256" key="5">
    <source>
        <dbReference type="PIRSR" id="PIRSR036497-2"/>
    </source>
</evidence>
<dbReference type="GO" id="GO:0009088">
    <property type="term" value="P:threonine biosynthetic process"/>
    <property type="evidence" value="ECO:0007669"/>
    <property type="project" value="UniProtKB-ARBA"/>
</dbReference>
<dbReference type="InterPro" id="IPR001342">
    <property type="entry name" value="HDH_cat"/>
</dbReference>
<evidence type="ECO:0000256" key="1">
    <source>
        <dbReference type="ARBA" id="ARBA00006753"/>
    </source>
</evidence>
<dbReference type="PROSITE" id="PS01042">
    <property type="entry name" value="HOMOSER_DHGENASE"/>
    <property type="match status" value="1"/>
</dbReference>
<dbReference type="Gene3D" id="3.30.360.10">
    <property type="entry name" value="Dihydrodipicolinate Reductase, domain 2"/>
    <property type="match status" value="1"/>
</dbReference>
<evidence type="ECO:0000313" key="10">
    <source>
        <dbReference type="Proteomes" id="UP001596312"/>
    </source>
</evidence>
<evidence type="ECO:0000256" key="4">
    <source>
        <dbReference type="PIRSR" id="PIRSR036497-1"/>
    </source>
</evidence>
<gene>
    <name evidence="9" type="ORF">ACFQGH_08420</name>
</gene>
<evidence type="ECO:0000256" key="6">
    <source>
        <dbReference type="SAM" id="MobiDB-lite"/>
    </source>
</evidence>
<reference evidence="9 10" key="1">
    <citation type="journal article" date="2019" name="Int. J. Syst. Evol. Microbiol.">
        <title>The Global Catalogue of Microorganisms (GCM) 10K type strain sequencing project: providing services to taxonomists for standard genome sequencing and annotation.</title>
        <authorList>
            <consortium name="The Broad Institute Genomics Platform"/>
            <consortium name="The Broad Institute Genome Sequencing Center for Infectious Disease"/>
            <person name="Wu L."/>
            <person name="Ma J."/>
        </authorList>
    </citation>
    <scope>NUCLEOTIDE SEQUENCE [LARGE SCALE GENOMIC DNA]</scope>
    <source>
        <strain evidence="9 10">CGMCC 1.3240</strain>
    </source>
</reference>
<dbReference type="InterPro" id="IPR022697">
    <property type="entry name" value="HDH_short"/>
</dbReference>
<dbReference type="EMBL" id="JBHSXQ010000002">
    <property type="protein sequence ID" value="MFC6905220.1"/>
    <property type="molecule type" value="Genomic_DNA"/>
</dbReference>
<dbReference type="InterPro" id="IPR006096">
    <property type="entry name" value="Glu/Leu/Phe/Val/Trp_DH_C"/>
</dbReference>
<dbReference type="Proteomes" id="UP001596312">
    <property type="component" value="Unassembled WGS sequence"/>
</dbReference>
<evidence type="ECO:0000256" key="2">
    <source>
        <dbReference type="ARBA" id="ARBA00013213"/>
    </source>
</evidence>
<feature type="active site" description="Proton donor" evidence="4">
    <location>
        <position position="205"/>
    </location>
</feature>
<dbReference type="GO" id="GO:0004412">
    <property type="term" value="F:homoserine dehydrogenase activity"/>
    <property type="evidence" value="ECO:0007669"/>
    <property type="project" value="UniProtKB-EC"/>
</dbReference>
<dbReference type="Gene3D" id="3.40.50.720">
    <property type="entry name" value="NAD(P)-binding Rossmann-like Domain"/>
    <property type="match status" value="1"/>
</dbReference>
<dbReference type="InterPro" id="IPR036291">
    <property type="entry name" value="NAD(P)-bd_dom_sf"/>
</dbReference>
<protein>
    <recommendedName>
        <fullName evidence="2">homoserine dehydrogenase</fullName>
        <ecNumber evidence="2">1.1.1.3</ecNumber>
    </recommendedName>
</protein>
<dbReference type="RefSeq" id="WP_340603734.1">
    <property type="nucleotide sequence ID" value="NZ_JBBMXV010000002.1"/>
</dbReference>
<feature type="binding site" evidence="5">
    <location>
        <begin position="7"/>
        <end position="12"/>
    </location>
    <ligand>
        <name>NADP(+)</name>
        <dbReference type="ChEBI" id="CHEBI:58349"/>
    </ligand>
</feature>
<keyword evidence="5" id="KW-0521">NADP</keyword>
<comment type="caution">
    <text evidence="9">The sequence shown here is derived from an EMBL/GenBank/DDBJ whole genome shotgun (WGS) entry which is preliminary data.</text>
</comment>
<proteinExistence type="inferred from homology"/>
<dbReference type="SUPFAM" id="SSF51735">
    <property type="entry name" value="NAD(P)-binding Rossmann-fold domains"/>
    <property type="match status" value="1"/>
</dbReference>
<evidence type="ECO:0000259" key="8">
    <source>
        <dbReference type="Pfam" id="PF00742"/>
    </source>
</evidence>
<dbReference type="AlphaFoldDB" id="A0ABD5V7R1"/>
<dbReference type="NCBIfam" id="NF004976">
    <property type="entry name" value="PRK06349.1"/>
    <property type="match status" value="1"/>
</dbReference>
<dbReference type="Pfam" id="PF00208">
    <property type="entry name" value="ELFV_dehydrog"/>
    <property type="match status" value="1"/>
</dbReference>
<name>A0ABD5V7R1_9EURY</name>
<dbReference type="Pfam" id="PF00742">
    <property type="entry name" value="Homoserine_dh"/>
    <property type="match status" value="1"/>
</dbReference>
<feature type="region of interest" description="Disordered" evidence="6">
    <location>
        <begin position="39"/>
        <end position="60"/>
    </location>
</feature>
<dbReference type="PANTHER" id="PTHR43331">
    <property type="entry name" value="HOMOSERINE DEHYDROGENASE"/>
    <property type="match status" value="1"/>
</dbReference>
<dbReference type="EC" id="1.1.1.3" evidence="2"/>
<evidence type="ECO:0000259" key="7">
    <source>
        <dbReference type="Pfam" id="PF00208"/>
    </source>
</evidence>
<feature type="binding site" evidence="5">
    <location>
        <position position="106"/>
    </location>
    <ligand>
        <name>NADPH</name>
        <dbReference type="ChEBI" id="CHEBI:57783"/>
    </ligand>
</feature>
<keyword evidence="3 9" id="KW-0560">Oxidoreductase</keyword>
<feature type="binding site" evidence="5">
    <location>
        <position position="190"/>
    </location>
    <ligand>
        <name>L-homoserine</name>
        <dbReference type="ChEBI" id="CHEBI:57476"/>
    </ligand>
</feature>
<evidence type="ECO:0000313" key="9">
    <source>
        <dbReference type="EMBL" id="MFC6905220.1"/>
    </source>
</evidence>
<dbReference type="FunFam" id="3.30.360.10:FF:000005">
    <property type="entry name" value="Homoserine dehydrogenase"/>
    <property type="match status" value="1"/>
</dbReference>
<dbReference type="InterPro" id="IPR019811">
    <property type="entry name" value="HDH_CS"/>
</dbReference>
<accession>A0ABD5V7R1</accession>
<evidence type="ECO:0000256" key="3">
    <source>
        <dbReference type="ARBA" id="ARBA00023002"/>
    </source>
</evidence>
<comment type="similarity">
    <text evidence="1">Belongs to the homoserine dehydrogenase family.</text>
</comment>
<sequence>MRLAVVGAGAVGRSVIELAGEYGHSVTAVADSRSAAIAPDGLDPETVLADKDGEGRVGSSAPEEALDAEYDALIEATPTTLGDAEPGFSHAVGALERDRHVVLANKGPVAERYGELRAAERESRGEIRFEATVGGAIPALSTIEDFGPDHITAARGVLNGTANFILTRMAAEGLDYEHVLAEAQDLGVAEADPSFDVEGTDAALKCVIMANVLSEGEREFSLADAEVEGIEGVPGSALELAGEDGRTVRLIGEATPEGVRVGPRLVPGNGTLAVSGTRNIVQFETTNAGRLNVSGRGAGGPETATAVLSDVGRLG</sequence>
<dbReference type="PIRSF" id="PIRSF036497">
    <property type="entry name" value="HDH_short"/>
    <property type="match status" value="1"/>
</dbReference>
<dbReference type="SUPFAM" id="SSF55347">
    <property type="entry name" value="Glyceraldehyde-3-phosphate dehydrogenase-like, C-terminal domain"/>
    <property type="match status" value="1"/>
</dbReference>
<dbReference type="PANTHER" id="PTHR43331:SF1">
    <property type="entry name" value="HOMOSERINE DEHYDROGENASE"/>
    <property type="match status" value="1"/>
</dbReference>
<organism evidence="9 10">
    <name type="scientific">Halalkalicoccus tibetensis</name>
    <dbReference type="NCBI Taxonomy" id="175632"/>
    <lineage>
        <taxon>Archaea</taxon>
        <taxon>Methanobacteriati</taxon>
        <taxon>Methanobacteriota</taxon>
        <taxon>Stenosarchaea group</taxon>
        <taxon>Halobacteria</taxon>
        <taxon>Halobacteriales</taxon>
        <taxon>Halococcaceae</taxon>
        <taxon>Halalkalicoccus</taxon>
    </lineage>
</organism>
<feature type="domain" description="Glutamate/phenylalanine/leucine/valine/L-tryptophan dehydrogenase C-terminal" evidence="7">
    <location>
        <begin position="2"/>
        <end position="61"/>
    </location>
</feature>
<feature type="domain" description="Homoserine dehydrogenase catalytic" evidence="8">
    <location>
        <begin position="146"/>
        <end position="311"/>
    </location>
</feature>